<accession>A0A4R8Q449</accession>
<comment type="caution">
    <text evidence="2">The sequence shown here is derived from an EMBL/GenBank/DDBJ whole genome shotgun (WGS) entry which is preliminary data.</text>
</comment>
<evidence type="ECO:0000313" key="3">
    <source>
        <dbReference type="Proteomes" id="UP000295083"/>
    </source>
</evidence>
<evidence type="ECO:0000313" key="2">
    <source>
        <dbReference type="EMBL" id="TDZ33171.1"/>
    </source>
</evidence>
<protein>
    <recommendedName>
        <fullName evidence="4">Bacteriocin-protection protein</fullName>
    </recommendedName>
</protein>
<reference evidence="2 3" key="1">
    <citation type="submission" date="2018-11" db="EMBL/GenBank/DDBJ databases">
        <title>Genome sequence and assembly of Colletotrichum spinosum.</title>
        <authorList>
            <person name="Gan P."/>
            <person name="Shirasu K."/>
        </authorList>
    </citation>
    <scope>NUCLEOTIDE SEQUENCE [LARGE SCALE GENOMIC DNA]</scope>
    <source>
        <strain evidence="2 3">CBS 515.97</strain>
    </source>
</reference>
<evidence type="ECO:0008006" key="4">
    <source>
        <dbReference type="Google" id="ProtNLM"/>
    </source>
</evidence>
<dbReference type="AlphaFoldDB" id="A0A4R8Q449"/>
<dbReference type="EMBL" id="QAPG01000070">
    <property type="protein sequence ID" value="TDZ33171.1"/>
    <property type="molecule type" value="Genomic_DNA"/>
</dbReference>
<evidence type="ECO:0000256" key="1">
    <source>
        <dbReference type="SAM" id="MobiDB-lite"/>
    </source>
</evidence>
<sequence>MDRKARNTRNMLPDKERGGRIASRRGQSGSKGPPPPSAESPEYITGSGSQDSSKLFDDQKAWETWLEIHHGEEEGVWLKIAKIGAKIPSVTYNEAVDVALCFGWIDGQRRAHDEEYFTQRFTPRRKHSMWSQRNVDKVAELIKAERMRGPGQAVVDAAMADGRWTRAYSSSTVAKVPLDFQQALEGDEKARNFFDALNKTKRFAFLWRVATIKKPETRQRKIREYVGMLSEHRTL</sequence>
<keyword evidence="3" id="KW-1185">Reference proteome</keyword>
<dbReference type="Proteomes" id="UP000295083">
    <property type="component" value="Unassembled WGS sequence"/>
</dbReference>
<dbReference type="Pfam" id="PF13376">
    <property type="entry name" value="OmdA"/>
    <property type="match status" value="1"/>
</dbReference>
<proteinExistence type="predicted"/>
<feature type="region of interest" description="Disordered" evidence="1">
    <location>
        <begin position="1"/>
        <end position="54"/>
    </location>
</feature>
<name>A0A4R8Q449_9PEZI</name>
<organism evidence="2 3">
    <name type="scientific">Colletotrichum spinosum</name>
    <dbReference type="NCBI Taxonomy" id="1347390"/>
    <lineage>
        <taxon>Eukaryota</taxon>
        <taxon>Fungi</taxon>
        <taxon>Dikarya</taxon>
        <taxon>Ascomycota</taxon>
        <taxon>Pezizomycotina</taxon>
        <taxon>Sordariomycetes</taxon>
        <taxon>Hypocreomycetidae</taxon>
        <taxon>Glomerellales</taxon>
        <taxon>Glomerellaceae</taxon>
        <taxon>Colletotrichum</taxon>
        <taxon>Colletotrichum orbiculare species complex</taxon>
    </lineage>
</organism>
<gene>
    <name evidence="2" type="ORF">C8035_v006119</name>
</gene>